<keyword evidence="8" id="KW-1185">Reference proteome</keyword>
<organism evidence="7 8">
    <name type="scientific">Prorocentrum cordatum</name>
    <dbReference type="NCBI Taxonomy" id="2364126"/>
    <lineage>
        <taxon>Eukaryota</taxon>
        <taxon>Sar</taxon>
        <taxon>Alveolata</taxon>
        <taxon>Dinophyceae</taxon>
        <taxon>Prorocentrales</taxon>
        <taxon>Prorocentraceae</taxon>
        <taxon>Prorocentrum</taxon>
    </lineage>
</organism>
<dbReference type="InterPro" id="IPR008547">
    <property type="entry name" value="DUF829_TMEM53"/>
</dbReference>
<comment type="similarity">
    <text evidence="1">Belongs to the TMEM53 family.</text>
</comment>
<evidence type="ECO:0000256" key="2">
    <source>
        <dbReference type="ARBA" id="ARBA00022692"/>
    </source>
</evidence>
<evidence type="ECO:0000256" key="3">
    <source>
        <dbReference type="ARBA" id="ARBA00022989"/>
    </source>
</evidence>
<accession>A0ABN9PIW9</accession>
<protein>
    <submittedName>
        <fullName evidence="7">Uncharacterized protein</fullName>
    </submittedName>
</protein>
<evidence type="ECO:0000256" key="1">
    <source>
        <dbReference type="ARBA" id="ARBA00007387"/>
    </source>
</evidence>
<dbReference type="InterPro" id="IPR029058">
    <property type="entry name" value="AB_hydrolase_fold"/>
</dbReference>
<proteinExistence type="inferred from homology"/>
<dbReference type="SUPFAM" id="SSF53474">
    <property type="entry name" value="alpha/beta-Hydrolases"/>
    <property type="match status" value="1"/>
</dbReference>
<evidence type="ECO:0000313" key="7">
    <source>
        <dbReference type="EMBL" id="CAK0791186.1"/>
    </source>
</evidence>
<name>A0ABN9PIW9_9DINO</name>
<dbReference type="Pfam" id="PF05705">
    <property type="entry name" value="DUF829"/>
    <property type="match status" value="2"/>
</dbReference>
<dbReference type="Gene3D" id="3.40.50.1820">
    <property type="entry name" value="alpha/beta hydrolase"/>
    <property type="match status" value="1"/>
</dbReference>
<sequence length="546" mass="58949">MAGVWRVVHKPRVAVRMEPRASAEVAGSVRFGQVLRFGTILGRAKRPVEAEGPWVRLLGDEAEGVPRGWVLSDGSSVGLGPLLERIDSRALRLAARSPLDGSVLCELELRADAPPPIVMVVCQRVAEASGLRPDAMLATRSAQAGRTERPEPSEVLPPGARLCDLGLEGGGDFHFFYEGELPRQRLGGAAEAARRRLEAGGGTWDDVRAAVAGGWQGDAAEALLAGLSRGSRRSCALLVGWSFAPELHGMVREGAGAPTALLFGWGGASLRQLEPPRLWWRQRGFSTLATTGCPRRLSEQVREVIGFLGHDGPVVVHAFSNTGLYMLQAFCQEWKGRIDGVVVDSAPGFLSTGFLRQVFNGCIRSLCQLHSVSISTEADKALVGIQPTYPLEEGDVLEFTDPDGSSGVGHAVIQPDGEVLGWLVHDQGEHSRVDRGAVEAALGGPVDGPLSMQQALKLKAFQVVPTSYPDFTDLFLNYGMPALFLYSTHDYLIKAKAIKDYIGTFTKAGQATSVCFERSGHVEHFAKHRERYTEELGRFVDGLRLS</sequence>
<reference evidence="7" key="1">
    <citation type="submission" date="2023-10" db="EMBL/GenBank/DDBJ databases">
        <authorList>
            <person name="Chen Y."/>
            <person name="Shah S."/>
            <person name="Dougan E. K."/>
            <person name="Thang M."/>
            <person name="Chan C."/>
        </authorList>
    </citation>
    <scope>NUCLEOTIDE SEQUENCE [LARGE SCALE GENOMIC DNA]</scope>
</reference>
<keyword evidence="4" id="KW-0472">Membrane</keyword>
<comment type="caution">
    <text evidence="7">The sequence shown here is derived from an EMBL/GenBank/DDBJ whole genome shotgun (WGS) entry which is preliminary data.</text>
</comment>
<keyword evidence="2" id="KW-0812">Transmembrane</keyword>
<keyword evidence="3" id="KW-1133">Transmembrane helix</keyword>
<gene>
    <name evidence="7" type="ORF">PCOR1329_LOCUS2152</name>
</gene>
<dbReference type="Proteomes" id="UP001189429">
    <property type="component" value="Unassembled WGS sequence"/>
</dbReference>
<dbReference type="PANTHER" id="PTHR12265">
    <property type="entry name" value="TRANSMEMBRANE PROTEIN 53"/>
    <property type="match status" value="1"/>
</dbReference>
<evidence type="ECO:0000256" key="4">
    <source>
        <dbReference type="ARBA" id="ARBA00023136"/>
    </source>
</evidence>
<dbReference type="EMBL" id="CAUYUJ010000536">
    <property type="protein sequence ID" value="CAK0791186.1"/>
    <property type="molecule type" value="Genomic_DNA"/>
</dbReference>
<evidence type="ECO:0000313" key="8">
    <source>
        <dbReference type="Proteomes" id="UP001189429"/>
    </source>
</evidence>
<evidence type="ECO:0000256" key="5">
    <source>
        <dbReference type="ARBA" id="ARBA00023242"/>
    </source>
</evidence>
<dbReference type="PANTHER" id="PTHR12265:SF30">
    <property type="entry name" value="TRANSMEMBRANE PROTEIN 53"/>
    <property type="match status" value="1"/>
</dbReference>
<keyword evidence="5" id="KW-0539">Nucleus</keyword>
<comment type="subcellular location">
    <subcellularLocation>
        <location evidence="6">Nucleus outer membrane</location>
        <topology evidence="6">Single-pass membrane protein</topology>
    </subcellularLocation>
</comment>
<evidence type="ECO:0000256" key="6">
    <source>
        <dbReference type="ARBA" id="ARBA00034303"/>
    </source>
</evidence>